<dbReference type="Gene3D" id="3.80.10.10">
    <property type="entry name" value="Ribonuclease Inhibitor"/>
    <property type="match status" value="1"/>
</dbReference>
<organism evidence="2 3">
    <name type="scientific">Tetraparma gracilis</name>
    <dbReference type="NCBI Taxonomy" id="2962635"/>
    <lineage>
        <taxon>Eukaryota</taxon>
        <taxon>Sar</taxon>
        <taxon>Stramenopiles</taxon>
        <taxon>Ochrophyta</taxon>
        <taxon>Bolidophyceae</taxon>
        <taxon>Parmales</taxon>
        <taxon>Triparmaceae</taxon>
        <taxon>Tetraparma</taxon>
    </lineage>
</organism>
<feature type="region of interest" description="Disordered" evidence="1">
    <location>
        <begin position="126"/>
        <end position="147"/>
    </location>
</feature>
<dbReference type="EMBL" id="BRYB01004399">
    <property type="protein sequence ID" value="GMI30349.1"/>
    <property type="molecule type" value="Genomic_DNA"/>
</dbReference>
<comment type="caution">
    <text evidence="2">The sequence shown here is derived from an EMBL/GenBank/DDBJ whole genome shotgun (WGS) entry which is preliminary data.</text>
</comment>
<evidence type="ECO:0000313" key="3">
    <source>
        <dbReference type="Proteomes" id="UP001165060"/>
    </source>
</evidence>
<feature type="non-terminal residue" evidence="2">
    <location>
        <position position="231"/>
    </location>
</feature>
<accession>A0ABQ6MPI8</accession>
<feature type="non-terminal residue" evidence="2">
    <location>
        <position position="1"/>
    </location>
</feature>
<proteinExistence type="predicted"/>
<sequence>LTHWSQIKSLCTPTSFPELKSLILNENALPEITPVPASSGLFKSLRALQISNTAISAWTSLDSLMSFPALSSLRFANSPLTAPLGGSEARTVIIARVPGITFLNASTVSEKERSESEKMYLRRVTRQLQVGENEENEKQGGAGTGEKRKEILAAHPLFESLSTKHAASMMPAGDGSSASSLGSDTINVTIHSLSAASCTAEPMSKRLPASLQIGRLKQMCKRVFKLDIDLQ</sequence>
<dbReference type="Gene3D" id="3.10.20.90">
    <property type="entry name" value="Phosphatidylinositol 3-kinase Catalytic Subunit, Chain A, domain 1"/>
    <property type="match status" value="1"/>
</dbReference>
<dbReference type="SUPFAM" id="SSF52058">
    <property type="entry name" value="L domain-like"/>
    <property type="match status" value="1"/>
</dbReference>
<evidence type="ECO:0000313" key="2">
    <source>
        <dbReference type="EMBL" id="GMI30349.1"/>
    </source>
</evidence>
<reference evidence="2 3" key="1">
    <citation type="journal article" date="2023" name="Commun. Biol.">
        <title>Genome analysis of Parmales, the sister group of diatoms, reveals the evolutionary specialization of diatoms from phago-mixotrophs to photoautotrophs.</title>
        <authorList>
            <person name="Ban H."/>
            <person name="Sato S."/>
            <person name="Yoshikawa S."/>
            <person name="Yamada K."/>
            <person name="Nakamura Y."/>
            <person name="Ichinomiya M."/>
            <person name="Sato N."/>
            <person name="Blanc-Mathieu R."/>
            <person name="Endo H."/>
            <person name="Kuwata A."/>
            <person name="Ogata H."/>
        </authorList>
    </citation>
    <scope>NUCLEOTIDE SEQUENCE [LARGE SCALE GENOMIC DNA]</scope>
</reference>
<evidence type="ECO:0000256" key="1">
    <source>
        <dbReference type="SAM" id="MobiDB-lite"/>
    </source>
</evidence>
<gene>
    <name evidence="2" type="ORF">TeGR_g3091</name>
</gene>
<dbReference type="InterPro" id="IPR032675">
    <property type="entry name" value="LRR_dom_sf"/>
</dbReference>
<dbReference type="Proteomes" id="UP001165060">
    <property type="component" value="Unassembled WGS sequence"/>
</dbReference>
<keyword evidence="3" id="KW-1185">Reference proteome</keyword>
<protein>
    <submittedName>
        <fullName evidence="2">Uncharacterized protein</fullName>
    </submittedName>
</protein>
<name>A0ABQ6MPI8_9STRA</name>